<dbReference type="AlphaFoldDB" id="A0A6L2R7G4"/>
<dbReference type="GO" id="GO:0008408">
    <property type="term" value="F:3'-5' exonuclease activity"/>
    <property type="evidence" value="ECO:0007669"/>
    <property type="project" value="InterPro"/>
</dbReference>
<protein>
    <submittedName>
        <fullName evidence="2">3'-5' exonuclease</fullName>
    </submittedName>
</protein>
<dbReference type="InterPro" id="IPR002562">
    <property type="entry name" value="3'-5'_exonuclease_dom"/>
</dbReference>
<feature type="domain" description="3'-5' exonuclease" evidence="1">
    <location>
        <begin position="27"/>
        <end position="196"/>
    </location>
</feature>
<dbReference type="Proteomes" id="UP000505077">
    <property type="component" value="Unassembled WGS sequence"/>
</dbReference>
<organism evidence="2 3">
    <name type="scientific">Candidatus Desulfovibrio kirbyi</name>
    <dbReference type="NCBI Taxonomy" id="2696086"/>
    <lineage>
        <taxon>Bacteria</taxon>
        <taxon>Pseudomonadati</taxon>
        <taxon>Thermodesulfobacteriota</taxon>
        <taxon>Desulfovibrionia</taxon>
        <taxon>Desulfovibrionales</taxon>
        <taxon>Desulfovibrionaceae</taxon>
        <taxon>Desulfovibrio</taxon>
    </lineage>
</organism>
<dbReference type="SUPFAM" id="SSF53098">
    <property type="entry name" value="Ribonuclease H-like"/>
    <property type="match status" value="1"/>
</dbReference>
<evidence type="ECO:0000259" key="1">
    <source>
        <dbReference type="SMART" id="SM00474"/>
    </source>
</evidence>
<dbReference type="InterPro" id="IPR052408">
    <property type="entry name" value="Exonuclease_MUT-7-like"/>
</dbReference>
<dbReference type="Gene3D" id="3.30.420.10">
    <property type="entry name" value="Ribonuclease H-like superfamily/Ribonuclease H"/>
    <property type="match status" value="1"/>
</dbReference>
<reference evidence="2 3" key="1">
    <citation type="journal article" date="2020" name="ISME J.">
        <title>Parallel Reductive Genome Evolution in Desulfovibrio Ectosymbionts Independently Acquired by Trichonympha Protists in the Termite Gut.</title>
        <authorList>
            <person name="Takeuchi M."/>
            <person name="Kuwahara H."/>
            <person name="Murakami T."/>
            <person name="Takahashi K."/>
            <person name="Kajitani R."/>
            <person name="Toyoda A."/>
            <person name="Itoh T."/>
            <person name="Ohkuma M."/>
            <person name="Hongoh Y."/>
        </authorList>
    </citation>
    <scope>NUCLEOTIDE SEQUENCE [LARGE SCALE GENOMIC DNA]</scope>
    <source>
        <strain evidence="2">ZnDsv-02</strain>
    </source>
</reference>
<sequence>MNTASLQRRFTSEEINALPLCHYAGEVRLVRSLAEWERALPGIRAERVLGFDTETRPTFKKGKTNPPALVQIATQHFVCLIQLSCLPFGTHLAAVLSNPDQIKTGVGIRDDMRELAQLYPFEPAGQTDLGLIARSHKIPTHGLRGLAANLFNRRISKKSQCSNWNLLELSKNQIVYAATDAWISRLIFLRMHELNLISPDPDHAQQPVTNALHALHATERVS</sequence>
<dbReference type="InterPro" id="IPR012337">
    <property type="entry name" value="RNaseH-like_sf"/>
</dbReference>
<comment type="caution">
    <text evidence="2">The sequence shown here is derived from an EMBL/GenBank/DDBJ whole genome shotgun (WGS) entry which is preliminary data.</text>
</comment>
<gene>
    <name evidence="2" type="ORF">ZNDK_1198</name>
</gene>
<dbReference type="GO" id="GO:0003676">
    <property type="term" value="F:nucleic acid binding"/>
    <property type="evidence" value="ECO:0007669"/>
    <property type="project" value="InterPro"/>
</dbReference>
<dbReference type="PANTHER" id="PTHR47765">
    <property type="entry name" value="3'-5' EXONUCLEASE DOMAIN-CONTAINING PROTEIN"/>
    <property type="match status" value="1"/>
</dbReference>
<dbReference type="SMART" id="SM00474">
    <property type="entry name" value="35EXOc"/>
    <property type="match status" value="1"/>
</dbReference>
<proteinExistence type="predicted"/>
<name>A0A6L2R7G4_9BACT</name>
<accession>A0A6L2R7G4</accession>
<keyword evidence="2" id="KW-0378">Hydrolase</keyword>
<dbReference type="CDD" id="cd06141">
    <property type="entry name" value="WRN_exo"/>
    <property type="match status" value="1"/>
</dbReference>
<evidence type="ECO:0000313" key="3">
    <source>
        <dbReference type="Proteomes" id="UP000505077"/>
    </source>
</evidence>
<dbReference type="GO" id="GO:0006139">
    <property type="term" value="P:nucleobase-containing compound metabolic process"/>
    <property type="evidence" value="ECO:0007669"/>
    <property type="project" value="InterPro"/>
</dbReference>
<dbReference type="EMBL" id="BLLL01000016">
    <property type="protein sequence ID" value="GFH63427.1"/>
    <property type="molecule type" value="Genomic_DNA"/>
</dbReference>
<dbReference type="InterPro" id="IPR036397">
    <property type="entry name" value="RNaseH_sf"/>
</dbReference>
<evidence type="ECO:0000313" key="2">
    <source>
        <dbReference type="EMBL" id="GFH63427.1"/>
    </source>
</evidence>
<dbReference type="Pfam" id="PF01612">
    <property type="entry name" value="DNA_pol_A_exo1"/>
    <property type="match status" value="1"/>
</dbReference>
<dbReference type="PANTHER" id="PTHR47765:SF2">
    <property type="entry name" value="EXONUCLEASE MUT-7 HOMOLOG"/>
    <property type="match status" value="1"/>
</dbReference>
<keyword evidence="2" id="KW-0540">Nuclease</keyword>
<keyword evidence="2" id="KW-0269">Exonuclease</keyword>